<keyword evidence="3" id="KW-1185">Reference proteome</keyword>
<gene>
    <name evidence="2" type="ORF">FVE85_2826</name>
</gene>
<feature type="compositionally biased region" description="Polar residues" evidence="1">
    <location>
        <begin position="225"/>
        <end position="238"/>
    </location>
</feature>
<protein>
    <submittedName>
        <fullName evidence="2">Uncharacterized protein</fullName>
    </submittedName>
</protein>
<feature type="region of interest" description="Disordered" evidence="1">
    <location>
        <begin position="147"/>
        <end position="175"/>
    </location>
</feature>
<evidence type="ECO:0000256" key="1">
    <source>
        <dbReference type="SAM" id="MobiDB-lite"/>
    </source>
</evidence>
<reference evidence="3" key="1">
    <citation type="journal article" date="2019" name="Nat. Commun.">
        <title>Expansion of phycobilisome linker gene families in mesophilic red algae.</title>
        <authorList>
            <person name="Lee J."/>
            <person name="Kim D."/>
            <person name="Bhattacharya D."/>
            <person name="Yoon H.S."/>
        </authorList>
    </citation>
    <scope>NUCLEOTIDE SEQUENCE [LARGE SCALE GENOMIC DNA]</scope>
    <source>
        <strain evidence="3">CCMP 1328</strain>
    </source>
</reference>
<evidence type="ECO:0000313" key="2">
    <source>
        <dbReference type="EMBL" id="KAA8494585.1"/>
    </source>
</evidence>
<feature type="region of interest" description="Disordered" evidence="1">
    <location>
        <begin position="205"/>
        <end position="250"/>
    </location>
</feature>
<organism evidence="2 3">
    <name type="scientific">Porphyridium purpureum</name>
    <name type="common">Red alga</name>
    <name type="synonym">Porphyridium cruentum</name>
    <dbReference type="NCBI Taxonomy" id="35688"/>
    <lineage>
        <taxon>Eukaryota</taxon>
        <taxon>Rhodophyta</taxon>
        <taxon>Bangiophyceae</taxon>
        <taxon>Porphyridiales</taxon>
        <taxon>Porphyridiaceae</taxon>
        <taxon>Porphyridium</taxon>
    </lineage>
</organism>
<sequence>MARRGSATLTKPLERARELAAMARQPRRFVHAAKVECTQNLVEHKHRRLRYRRKGPGILAPDTELRQRLDVLITSAPSDGTALGLLARLPLAAQTKRAEHGAAAQLQGFMPFQPSTMKIETRHGGAHAAPATPFCIAHAAQVDWENAAVSPQPKAARDSSAGENVRADRASPPTRASEIRAAVLSHRRVPSVGLPAILKRTISPEKDAKRVMQRYARAFHKQHLPESTSPSKSSQQANAHAKLSWPSLSP</sequence>
<evidence type="ECO:0000313" key="3">
    <source>
        <dbReference type="Proteomes" id="UP000324585"/>
    </source>
</evidence>
<dbReference type="EMBL" id="VRMN01000004">
    <property type="protein sequence ID" value="KAA8494585.1"/>
    <property type="molecule type" value="Genomic_DNA"/>
</dbReference>
<comment type="caution">
    <text evidence="2">The sequence shown here is derived from an EMBL/GenBank/DDBJ whole genome shotgun (WGS) entry which is preliminary data.</text>
</comment>
<dbReference type="AlphaFoldDB" id="A0A5J4YTN2"/>
<name>A0A5J4YTN2_PORPP</name>
<dbReference type="Proteomes" id="UP000324585">
    <property type="component" value="Unassembled WGS sequence"/>
</dbReference>
<proteinExistence type="predicted"/>
<accession>A0A5J4YTN2</accession>